<name>A0AA36HZL5_9DINO</name>
<feature type="non-terminal residue" evidence="1">
    <location>
        <position position="1"/>
    </location>
</feature>
<accession>A0AA36HZL5</accession>
<protein>
    <submittedName>
        <fullName evidence="1">Uncharacterized protein</fullName>
    </submittedName>
</protein>
<keyword evidence="2" id="KW-1185">Reference proteome</keyword>
<dbReference type="AlphaFoldDB" id="A0AA36HZL5"/>
<sequence length="442" mass="49354">AHALLRTGFRAILGELPEEYWVRLGRAPAHEAALPLLLYGDEANAIGTSWMVLTWQSAVCPAASDSVFSRHVITLIPKTHYVIRGQINVTLQEAIKCVVRSLCALAQKGVHHNGEQLFCEVVGLKGDWKFHVQSCCLTRSYGRKLVCHLCMGSKTLAAPVTDVGPDALWRQTLLDPNSPPWSQEPALAAFRGFNPSWIWPDPLHVYFLGTGRDLAGSVLVILLRVRGFFAGPNQADRMEAATAQFKRWIEQSNLAKLPRKWSFSKPKLNWKSGTFASLRDKGSRTSSVLLWLADLLDGRDCGDNLLRTCVWAANNVIGLLASAAQASPFLTDAEAEQVKTVGQIFMQTYVALHLQHRGEAVKLFQFRPKAHLLQHLLLLHVPGNQTNPWLGVCWMDEDLLKKLMAVLRKTHVVTAPVQTLRRWLLQLPAKYQAVLLARLHRA</sequence>
<dbReference type="EMBL" id="CAUJNA010000531">
    <property type="protein sequence ID" value="CAJ1378312.1"/>
    <property type="molecule type" value="Genomic_DNA"/>
</dbReference>
<comment type="caution">
    <text evidence="1">The sequence shown here is derived from an EMBL/GenBank/DDBJ whole genome shotgun (WGS) entry which is preliminary data.</text>
</comment>
<organism evidence="1 2">
    <name type="scientific">Effrenium voratum</name>
    <dbReference type="NCBI Taxonomy" id="2562239"/>
    <lineage>
        <taxon>Eukaryota</taxon>
        <taxon>Sar</taxon>
        <taxon>Alveolata</taxon>
        <taxon>Dinophyceae</taxon>
        <taxon>Suessiales</taxon>
        <taxon>Symbiodiniaceae</taxon>
        <taxon>Effrenium</taxon>
    </lineage>
</organism>
<gene>
    <name evidence="1" type="ORF">EVOR1521_LOCUS6881</name>
</gene>
<dbReference type="Proteomes" id="UP001178507">
    <property type="component" value="Unassembled WGS sequence"/>
</dbReference>
<evidence type="ECO:0000313" key="1">
    <source>
        <dbReference type="EMBL" id="CAJ1378312.1"/>
    </source>
</evidence>
<reference evidence="1" key="1">
    <citation type="submission" date="2023-08" db="EMBL/GenBank/DDBJ databases">
        <authorList>
            <person name="Chen Y."/>
            <person name="Shah S."/>
            <person name="Dougan E. K."/>
            <person name="Thang M."/>
            <person name="Chan C."/>
        </authorList>
    </citation>
    <scope>NUCLEOTIDE SEQUENCE</scope>
</reference>
<evidence type="ECO:0000313" key="2">
    <source>
        <dbReference type="Proteomes" id="UP001178507"/>
    </source>
</evidence>
<proteinExistence type="predicted"/>